<dbReference type="GO" id="GO:0003872">
    <property type="term" value="F:6-phosphofructokinase activity"/>
    <property type="evidence" value="ECO:0007669"/>
    <property type="project" value="UniProtKB-UniRule"/>
</dbReference>
<name>A0AAE3EGS0_9SPIR</name>
<feature type="binding site" evidence="12">
    <location>
        <position position="310"/>
    </location>
    <ligand>
        <name>substrate</name>
    </ligand>
</feature>
<dbReference type="Proteomes" id="UP001198163">
    <property type="component" value="Unassembled WGS sequence"/>
</dbReference>
<evidence type="ECO:0000256" key="5">
    <source>
        <dbReference type="ARBA" id="ARBA00022741"/>
    </source>
</evidence>
<keyword evidence="6 12" id="KW-0418">Kinase</keyword>
<dbReference type="PIRSF" id="PIRSF000534">
    <property type="entry name" value="PPi_PFK_TP0108"/>
    <property type="match status" value="1"/>
</dbReference>
<evidence type="ECO:0000256" key="1">
    <source>
        <dbReference type="ARBA" id="ARBA00001946"/>
    </source>
</evidence>
<dbReference type="EMBL" id="JAINWA010000001">
    <property type="protein sequence ID" value="MCD1654332.1"/>
    <property type="molecule type" value="Genomic_DNA"/>
</dbReference>
<evidence type="ECO:0000256" key="12">
    <source>
        <dbReference type="HAMAP-Rule" id="MF_01981"/>
    </source>
</evidence>
<dbReference type="GO" id="GO:0047334">
    <property type="term" value="F:diphosphate-fructose-6-phosphate 1-phosphotransferase activity"/>
    <property type="evidence" value="ECO:0007669"/>
    <property type="project" value="UniProtKB-EC"/>
</dbReference>
<comment type="similarity">
    <text evidence="12">Belongs to the phosphofructokinase type A (PFKA) family. PPi-dependent PFK group II subfamily. Atypical ATP-dependent clade 'X' sub-subfamily.</text>
</comment>
<dbReference type="InterPro" id="IPR035966">
    <property type="entry name" value="PKF_sf"/>
</dbReference>
<dbReference type="FunFam" id="3.40.50.450:FF:000002">
    <property type="entry name" value="ATP-dependent 6-phosphofructokinase"/>
    <property type="match status" value="1"/>
</dbReference>
<dbReference type="PRINTS" id="PR00476">
    <property type="entry name" value="PHFRCTKINASE"/>
</dbReference>
<organism evidence="14 15">
    <name type="scientific">Teretinema zuelzerae</name>
    <dbReference type="NCBI Taxonomy" id="156"/>
    <lineage>
        <taxon>Bacteria</taxon>
        <taxon>Pseudomonadati</taxon>
        <taxon>Spirochaetota</taxon>
        <taxon>Spirochaetia</taxon>
        <taxon>Spirochaetales</taxon>
        <taxon>Treponemataceae</taxon>
        <taxon>Teretinema</taxon>
    </lineage>
</organism>
<feature type="binding site" evidence="12">
    <location>
        <begin position="362"/>
        <end position="365"/>
    </location>
    <ligand>
        <name>substrate</name>
    </ligand>
</feature>
<dbReference type="SUPFAM" id="SSF53784">
    <property type="entry name" value="Phosphofructokinase"/>
    <property type="match status" value="1"/>
</dbReference>
<feature type="binding site" evidence="12">
    <location>
        <begin position="180"/>
        <end position="183"/>
    </location>
    <ligand>
        <name>ATP</name>
        <dbReference type="ChEBI" id="CHEBI:30616"/>
    </ligand>
</feature>
<comment type="pathway">
    <text evidence="12">Carbohydrate degradation; glycolysis; D-glyceraldehyde 3-phosphate and glycerone phosphate from D-glucose: step 3/4.</text>
</comment>
<evidence type="ECO:0000256" key="8">
    <source>
        <dbReference type="ARBA" id="ARBA00022842"/>
    </source>
</evidence>
<feature type="binding site" evidence="12">
    <location>
        <position position="181"/>
    </location>
    <ligand>
        <name>Mg(2+)</name>
        <dbReference type="ChEBI" id="CHEBI:18420"/>
        <note>catalytic</note>
    </ligand>
</feature>
<feature type="domain" description="Phosphofructokinase" evidence="13">
    <location>
        <begin position="81"/>
        <end position="387"/>
    </location>
</feature>
<dbReference type="AlphaFoldDB" id="A0AAE3EGS0"/>
<keyword evidence="15" id="KW-1185">Reference proteome</keyword>
<dbReference type="HAMAP" id="MF_01981">
    <property type="entry name" value="Phosphofructokinase_II_X"/>
    <property type="match status" value="1"/>
</dbReference>
<evidence type="ECO:0000256" key="4">
    <source>
        <dbReference type="ARBA" id="ARBA00022723"/>
    </source>
</evidence>
<dbReference type="EC" id="2.7.1.11" evidence="12"/>
<reference evidence="14" key="1">
    <citation type="submission" date="2021-08" db="EMBL/GenBank/DDBJ databases">
        <title>Comparative analyses of Brucepasteria parasyntrophica and Teretinema zuelzerae.</title>
        <authorList>
            <person name="Song Y."/>
            <person name="Brune A."/>
        </authorList>
    </citation>
    <scope>NUCLEOTIDE SEQUENCE</scope>
    <source>
        <strain evidence="14">DSM 1903</strain>
    </source>
</reference>
<comment type="function">
    <text evidence="2">Catalyzes the phosphorylation of D-fructose 6-phosphate, the first committing step of glycolysis. Uses inorganic phosphate (PPi) as phosphoryl donor instead of ATP like common ATP-dependent phosphofructokinases (ATP-PFKs), which renders the reaction reversible, and can thus function both in glycolysis and gluconeogenesis. Consistently, PPi-PFK can replace the enzymes of both the forward (ATP-PFK) and reverse (fructose-bisphosphatase (FBPase)) reactions.</text>
</comment>
<accession>A0AAE3EGS0</accession>
<dbReference type="PANTHER" id="PTHR45770">
    <property type="entry name" value="ATP-DEPENDENT 6-PHOSPHOFRUCTOKINASE 1"/>
    <property type="match status" value="1"/>
</dbReference>
<comment type="subunit">
    <text evidence="12">Homodimer.</text>
</comment>
<evidence type="ECO:0000256" key="6">
    <source>
        <dbReference type="ARBA" id="ARBA00022777"/>
    </source>
</evidence>
<comment type="catalytic activity">
    <reaction evidence="10 12">
        <text>beta-D-fructose 6-phosphate + ATP = beta-D-fructose 1,6-bisphosphate + ADP + H(+)</text>
        <dbReference type="Rhea" id="RHEA:16109"/>
        <dbReference type="ChEBI" id="CHEBI:15378"/>
        <dbReference type="ChEBI" id="CHEBI:30616"/>
        <dbReference type="ChEBI" id="CHEBI:32966"/>
        <dbReference type="ChEBI" id="CHEBI:57634"/>
        <dbReference type="ChEBI" id="CHEBI:456216"/>
        <dbReference type="EC" id="2.7.1.11"/>
    </reaction>
</comment>
<dbReference type="Gene3D" id="3.40.50.450">
    <property type="match status" value="1"/>
</dbReference>
<evidence type="ECO:0000256" key="3">
    <source>
        <dbReference type="ARBA" id="ARBA00022679"/>
    </source>
</evidence>
<dbReference type="InterPro" id="IPR050929">
    <property type="entry name" value="PFKA"/>
</dbReference>
<keyword evidence="5 12" id="KW-0547">Nucleotide-binding</keyword>
<proteinExistence type="inferred from homology"/>
<feature type="active site" description="Proton acceptor" evidence="12">
    <location>
        <position position="211"/>
    </location>
</feature>
<dbReference type="InterPro" id="IPR000023">
    <property type="entry name" value="Phosphofructokinase_dom"/>
</dbReference>
<keyword evidence="3 12" id="KW-0808">Transferase</keyword>
<dbReference type="NCBIfam" id="NF005301">
    <property type="entry name" value="PRK06830.1"/>
    <property type="match status" value="1"/>
</dbReference>
<keyword evidence="8 12" id="KW-0460">Magnesium</keyword>
<evidence type="ECO:0000256" key="2">
    <source>
        <dbReference type="ARBA" id="ARBA00003138"/>
    </source>
</evidence>
<evidence type="ECO:0000313" key="15">
    <source>
        <dbReference type="Proteomes" id="UP001198163"/>
    </source>
</evidence>
<sequence length="458" mass="50239">MSDAPYDFTIETLGPCKVKSPIQLSNVEGDFIANYVSDDDYVRYRLDAYIDQVVGPCKQSELLEKAGPRENIFFNPSHVHAAIVTCGGLCPGLNDVIRALVRCLWHRYGVRRITGIRFGFKGLLPEYGFETLPLTPELVDDCHKTGGSILGTSRGGGDRVVEIADAIEKLNLNMVFIIGGDGTQRGSLEIAEEIEKRGLKISVVGIPKTVDNDLSFIQKSFGFDTAVVKAAESVAAAHMEAHSQINGIGLVKLMGRESGFIATHTAIASHEANFVLIPEVPFELDGPKGFLHYLEDRLRKRHHAVIVVAEGAGQDLLEGEGGTDDSGNKKLADIGVFLRDKMAAYFKSIGMHINLKYIDPSYQIRSAPAAPIDSIYCERLGNNAVHAAMCGKTKLIIGLVHNKFVHLPIKVVTHKRNYVDPEGSLWRDCLDATSQPILMVNDKEAFLRNSLNRSKAKK</sequence>
<evidence type="ECO:0000256" key="10">
    <source>
        <dbReference type="ARBA" id="ARBA00048070"/>
    </source>
</evidence>
<comment type="cofactor">
    <cofactor evidence="1 12">
        <name>Mg(2+)</name>
        <dbReference type="ChEBI" id="CHEBI:18420"/>
    </cofactor>
</comment>
<evidence type="ECO:0000256" key="9">
    <source>
        <dbReference type="ARBA" id="ARBA00023152"/>
    </source>
</evidence>
<feature type="binding site" evidence="12">
    <location>
        <position position="88"/>
    </location>
    <ligand>
        <name>ATP</name>
        <dbReference type="ChEBI" id="CHEBI:30616"/>
    </ligand>
</feature>
<dbReference type="Pfam" id="PF00365">
    <property type="entry name" value="PFK"/>
    <property type="match status" value="1"/>
</dbReference>
<keyword evidence="9 12" id="KW-0324">Glycolysis</keyword>
<comment type="caution">
    <text evidence="14">The sequence shown here is derived from an EMBL/GenBank/DDBJ whole genome shotgun (WGS) entry which is preliminary data.</text>
</comment>
<feature type="binding site" evidence="12">
    <location>
        <begin position="254"/>
        <end position="256"/>
    </location>
    <ligand>
        <name>substrate</name>
    </ligand>
</feature>
<evidence type="ECO:0000313" key="14">
    <source>
        <dbReference type="EMBL" id="MCD1654332.1"/>
    </source>
</evidence>
<evidence type="ECO:0000259" key="13">
    <source>
        <dbReference type="Pfam" id="PF00365"/>
    </source>
</evidence>
<dbReference type="GO" id="GO:0005737">
    <property type="term" value="C:cytoplasm"/>
    <property type="evidence" value="ECO:0007669"/>
    <property type="project" value="UniProtKB-SubCell"/>
</dbReference>
<comment type="subcellular location">
    <subcellularLocation>
        <location evidence="12">Cytoplasm</location>
    </subcellularLocation>
</comment>
<keyword evidence="7 12" id="KW-0067">ATP-binding</keyword>
<dbReference type="GO" id="GO:0006002">
    <property type="term" value="P:fructose 6-phosphate metabolic process"/>
    <property type="evidence" value="ECO:0007669"/>
    <property type="project" value="InterPro"/>
</dbReference>
<comment type="catalytic activity">
    <reaction evidence="11">
        <text>beta-D-fructose 6-phosphate + diphosphate = beta-D-fructose 1,6-bisphosphate + phosphate + H(+)</text>
        <dbReference type="Rhea" id="RHEA:13613"/>
        <dbReference type="ChEBI" id="CHEBI:15378"/>
        <dbReference type="ChEBI" id="CHEBI:32966"/>
        <dbReference type="ChEBI" id="CHEBI:33019"/>
        <dbReference type="ChEBI" id="CHEBI:43474"/>
        <dbReference type="ChEBI" id="CHEBI:57634"/>
        <dbReference type="EC" id="2.7.1.90"/>
    </reaction>
</comment>
<protein>
    <recommendedName>
        <fullName evidence="12">ATP-dependent 6-phosphofructokinase</fullName>
        <shortName evidence="12">ATP-PFK</shortName>
        <shortName evidence="12">Phosphofructokinase</shortName>
        <ecNumber evidence="12">2.7.1.11</ecNumber>
    </recommendedName>
    <alternativeName>
        <fullName evidence="12">Phosphohexokinase</fullName>
    </alternativeName>
</protein>
<dbReference type="RefSeq" id="WP_230754484.1">
    <property type="nucleotide sequence ID" value="NZ_JAINWA010000001.1"/>
</dbReference>
<dbReference type="GO" id="GO:0005524">
    <property type="term" value="F:ATP binding"/>
    <property type="evidence" value="ECO:0007669"/>
    <property type="project" value="UniProtKB-KW"/>
</dbReference>
<feature type="site" description="Important for substrate specificity; cannot use PPi as phosphoryl donor" evidence="12">
    <location>
        <position position="182"/>
    </location>
</feature>
<feature type="binding site" evidence="12">
    <location>
        <begin position="154"/>
        <end position="155"/>
    </location>
    <ligand>
        <name>ATP</name>
        <dbReference type="ChEBI" id="CHEBI:30616"/>
    </ligand>
</feature>
<keyword evidence="12" id="KW-0963">Cytoplasm</keyword>
<dbReference type="InterPro" id="IPR022953">
    <property type="entry name" value="ATP_PFK"/>
</dbReference>
<evidence type="ECO:0000256" key="7">
    <source>
        <dbReference type="ARBA" id="ARBA00022840"/>
    </source>
</evidence>
<comment type="function">
    <text evidence="12">Catalyzes the phosphorylation of D-fructose 6-phosphate to fructose 1,6-bisphosphate by ATP, the first committing step of glycolysis.</text>
</comment>
<evidence type="ECO:0000256" key="11">
    <source>
        <dbReference type="ARBA" id="ARBA00048072"/>
    </source>
</evidence>
<keyword evidence="4 12" id="KW-0479">Metal-binding</keyword>
<gene>
    <name evidence="12" type="primary">pfkA</name>
    <name evidence="14" type="ORF">K7J14_06395</name>
</gene>
<feature type="binding site" evidence="12">
    <location>
        <begin position="209"/>
        <end position="211"/>
    </location>
    <ligand>
        <name>substrate</name>
    </ligand>
</feature>
<dbReference type="GO" id="GO:0046872">
    <property type="term" value="F:metal ion binding"/>
    <property type="evidence" value="ECO:0007669"/>
    <property type="project" value="UniProtKB-KW"/>
</dbReference>
<dbReference type="InterPro" id="IPR012004">
    <property type="entry name" value="PyroP-dep_PFK_TP0108"/>
</dbReference>